<keyword evidence="1" id="KW-0805">Transcription regulation</keyword>
<dbReference type="OrthoDB" id="3819648at2"/>
<evidence type="ECO:0000256" key="1">
    <source>
        <dbReference type="ARBA" id="ARBA00023015"/>
    </source>
</evidence>
<proteinExistence type="predicted"/>
<dbReference type="Proteomes" id="UP000004208">
    <property type="component" value="Unassembled WGS sequence"/>
</dbReference>
<dbReference type="STRING" id="585529.HMPREF0291_11300"/>
<protein>
    <submittedName>
        <fullName evidence="6">Transcriptional regulator, TetR family</fullName>
    </submittedName>
</protein>
<gene>
    <name evidence="6" type="ORF">HMPREF0291_11300</name>
</gene>
<evidence type="ECO:0000313" key="6">
    <source>
        <dbReference type="EMBL" id="EFK53643.1"/>
    </source>
</evidence>
<dbReference type="PANTHER" id="PTHR30055">
    <property type="entry name" value="HTH-TYPE TRANSCRIPTIONAL REGULATOR RUTR"/>
    <property type="match status" value="1"/>
</dbReference>
<dbReference type="InterPro" id="IPR009057">
    <property type="entry name" value="Homeodomain-like_sf"/>
</dbReference>
<dbReference type="Gene3D" id="1.10.357.10">
    <property type="entry name" value="Tetracycline Repressor, domain 2"/>
    <property type="match status" value="1"/>
</dbReference>
<evidence type="ECO:0000256" key="2">
    <source>
        <dbReference type="ARBA" id="ARBA00023125"/>
    </source>
</evidence>
<feature type="domain" description="HTH tetR-type" evidence="5">
    <location>
        <begin position="2"/>
        <end position="62"/>
    </location>
</feature>
<dbReference type="HOGENOM" id="CLU_069543_2_2_11"/>
<evidence type="ECO:0000256" key="3">
    <source>
        <dbReference type="ARBA" id="ARBA00023163"/>
    </source>
</evidence>
<name>D7WEW2_9CORY</name>
<organism evidence="6 7">
    <name type="scientific">Corynebacterium genitalium ATCC 33030</name>
    <dbReference type="NCBI Taxonomy" id="585529"/>
    <lineage>
        <taxon>Bacteria</taxon>
        <taxon>Bacillati</taxon>
        <taxon>Actinomycetota</taxon>
        <taxon>Actinomycetes</taxon>
        <taxon>Mycobacteriales</taxon>
        <taxon>Corynebacteriaceae</taxon>
        <taxon>Corynebacterium</taxon>
    </lineage>
</organism>
<dbReference type="PANTHER" id="PTHR30055:SF151">
    <property type="entry name" value="TRANSCRIPTIONAL REGULATORY PROTEIN"/>
    <property type="match status" value="1"/>
</dbReference>
<reference evidence="6" key="1">
    <citation type="submission" date="2010-06" db="EMBL/GenBank/DDBJ databases">
        <authorList>
            <person name="Muzny D."/>
            <person name="Qin X."/>
            <person name="Buhay C."/>
            <person name="Dugan-Rocha S."/>
            <person name="Ding Y."/>
            <person name="Chen G."/>
            <person name="Hawes A."/>
            <person name="Holder M."/>
            <person name="Jhangiani S."/>
            <person name="Johnson A."/>
            <person name="Khan Z."/>
            <person name="Li Z."/>
            <person name="Liu W."/>
            <person name="Liu X."/>
            <person name="Perez L."/>
            <person name="Shen H."/>
            <person name="Wang Q."/>
            <person name="Watt J."/>
            <person name="Xi L."/>
            <person name="Xin Y."/>
            <person name="Zhou J."/>
            <person name="Deng J."/>
            <person name="Jiang H."/>
            <person name="Liu Y."/>
            <person name="Qu J."/>
            <person name="Song X.-Z."/>
            <person name="Zhang L."/>
            <person name="Villasana D."/>
            <person name="Johnson A."/>
            <person name="Liu J."/>
            <person name="Liyanage D."/>
            <person name="Lorensuhewa L."/>
            <person name="Robinson T."/>
            <person name="Song A."/>
            <person name="Song B.-B."/>
            <person name="Dinh H."/>
            <person name="Thornton R."/>
            <person name="Coyle M."/>
            <person name="Francisco L."/>
            <person name="Jackson L."/>
            <person name="Javaid M."/>
            <person name="Korchina V."/>
            <person name="Kovar C."/>
            <person name="Mata R."/>
            <person name="Mathew T."/>
            <person name="Ngo R."/>
            <person name="Nguyen L."/>
            <person name="Nguyen N."/>
            <person name="Okwuonu G."/>
            <person name="Ongeri F."/>
            <person name="Pham C."/>
            <person name="Simmons D."/>
            <person name="Wilczek-Boney K."/>
            <person name="Hale W."/>
            <person name="Jakkamsetti A."/>
            <person name="Pham P."/>
            <person name="Ruth R."/>
            <person name="San Lucas F."/>
            <person name="Warren J."/>
            <person name="Zhang J."/>
            <person name="Zhao Z."/>
            <person name="Zhou C."/>
            <person name="Zhu D."/>
            <person name="Lee S."/>
            <person name="Bess C."/>
            <person name="Blankenburg K."/>
            <person name="Forbes L."/>
            <person name="Fu Q."/>
            <person name="Gubbala S."/>
            <person name="Hirani K."/>
            <person name="Jayaseelan J.C."/>
            <person name="Lara F."/>
            <person name="Munidasa M."/>
            <person name="Palculict T."/>
            <person name="Patil S."/>
            <person name="Pu L.-L."/>
            <person name="Saada N."/>
            <person name="Tang L."/>
            <person name="Weissenberger G."/>
            <person name="Zhu Y."/>
            <person name="Hemphill L."/>
            <person name="Shang Y."/>
            <person name="Youmans B."/>
            <person name="Ayvaz T."/>
            <person name="Ross M."/>
            <person name="Santibanez J."/>
            <person name="Aqrawi P."/>
            <person name="Gross S."/>
            <person name="Joshi V."/>
            <person name="Fowler G."/>
            <person name="Nazareth L."/>
            <person name="Reid J."/>
            <person name="Worley K."/>
            <person name="Petrosino J."/>
            <person name="Highlander S."/>
            <person name="Gibbs R."/>
        </authorList>
    </citation>
    <scope>NUCLEOTIDE SEQUENCE [LARGE SCALE GENOMIC DNA]</scope>
    <source>
        <strain evidence="6">ATCC 33030</strain>
    </source>
</reference>
<dbReference type="PROSITE" id="PS01081">
    <property type="entry name" value="HTH_TETR_1"/>
    <property type="match status" value="1"/>
</dbReference>
<dbReference type="GO" id="GO:0003700">
    <property type="term" value="F:DNA-binding transcription factor activity"/>
    <property type="evidence" value="ECO:0007669"/>
    <property type="project" value="TreeGrafter"/>
</dbReference>
<feature type="DNA-binding region" description="H-T-H motif" evidence="4">
    <location>
        <begin position="25"/>
        <end position="44"/>
    </location>
</feature>
<dbReference type="PROSITE" id="PS50977">
    <property type="entry name" value="HTH_TETR_2"/>
    <property type="match status" value="1"/>
</dbReference>
<dbReference type="eggNOG" id="COG1309">
    <property type="taxonomic scope" value="Bacteria"/>
</dbReference>
<dbReference type="EMBL" id="ACLJ02000003">
    <property type="protein sequence ID" value="EFK53643.1"/>
    <property type="molecule type" value="Genomic_DNA"/>
</dbReference>
<keyword evidence="2 4" id="KW-0238">DNA-binding</keyword>
<dbReference type="Pfam" id="PF00440">
    <property type="entry name" value="TetR_N"/>
    <property type="match status" value="1"/>
</dbReference>
<evidence type="ECO:0000259" key="5">
    <source>
        <dbReference type="PROSITE" id="PS50977"/>
    </source>
</evidence>
<dbReference type="AlphaFoldDB" id="D7WEW2"/>
<dbReference type="InterPro" id="IPR001647">
    <property type="entry name" value="HTH_TetR"/>
</dbReference>
<keyword evidence="7" id="KW-1185">Reference proteome</keyword>
<evidence type="ECO:0000256" key="4">
    <source>
        <dbReference type="PROSITE-ProRule" id="PRU00335"/>
    </source>
</evidence>
<keyword evidence="3" id="KW-0804">Transcription</keyword>
<dbReference type="RefSeq" id="WP_005289629.1">
    <property type="nucleotide sequence ID" value="NZ_CM000961.1"/>
</dbReference>
<comment type="caution">
    <text evidence="6">The sequence shown here is derived from an EMBL/GenBank/DDBJ whole genome shotgun (WGS) entry which is preliminary data.</text>
</comment>
<sequence>MQLSRSTIAQAAVGILDEYGLADVSMRRVAASLDVAPGALYWHVDNKQELICAMAEIIIAPVLERTYAGPREACAALRGAVLSHRDGADVVATAAALPGADIHAHLLDAVKATLSDGPSADSERAALIDATATGLLYLTLGAANMHQAGVQFNEAARQTSAATAPRGSVEHVEQAIDLLLAGLDAQ</sequence>
<evidence type="ECO:0000313" key="7">
    <source>
        <dbReference type="Proteomes" id="UP000004208"/>
    </source>
</evidence>
<dbReference type="InterPro" id="IPR050109">
    <property type="entry name" value="HTH-type_TetR-like_transc_reg"/>
</dbReference>
<dbReference type="GO" id="GO:0000976">
    <property type="term" value="F:transcription cis-regulatory region binding"/>
    <property type="evidence" value="ECO:0007669"/>
    <property type="project" value="TreeGrafter"/>
</dbReference>
<dbReference type="Gene3D" id="1.10.10.60">
    <property type="entry name" value="Homeodomain-like"/>
    <property type="match status" value="1"/>
</dbReference>
<dbReference type="PRINTS" id="PR00455">
    <property type="entry name" value="HTHTETR"/>
</dbReference>
<dbReference type="InterPro" id="IPR023772">
    <property type="entry name" value="DNA-bd_HTH_TetR-type_CS"/>
</dbReference>
<accession>D7WEW2</accession>
<dbReference type="SUPFAM" id="SSF46689">
    <property type="entry name" value="Homeodomain-like"/>
    <property type="match status" value="1"/>
</dbReference>